<comment type="caution">
    <text evidence="3">The sequence shown here is derived from an EMBL/GenBank/DDBJ whole genome shotgun (WGS) entry which is preliminary data.</text>
</comment>
<accession>A0AA39MB92</accession>
<evidence type="ECO:0000313" key="3">
    <source>
        <dbReference type="EMBL" id="KAK0427503.1"/>
    </source>
</evidence>
<keyword evidence="1" id="KW-0812">Transmembrane</keyword>
<protein>
    <submittedName>
        <fullName evidence="3">Uncharacterized protein</fullName>
    </submittedName>
</protein>
<evidence type="ECO:0000256" key="2">
    <source>
        <dbReference type="SAM" id="SignalP"/>
    </source>
</evidence>
<proteinExistence type="predicted"/>
<reference evidence="3" key="1">
    <citation type="submission" date="2023-06" db="EMBL/GenBank/DDBJ databases">
        <title>Genomic analysis of the entomopathogenic nematode Steinernema hermaphroditum.</title>
        <authorList>
            <person name="Schwarz E.M."/>
            <person name="Heppert J.K."/>
            <person name="Baniya A."/>
            <person name="Schwartz H.T."/>
            <person name="Tan C.-H."/>
            <person name="Antoshechkin I."/>
            <person name="Sternberg P.W."/>
            <person name="Goodrich-Blair H."/>
            <person name="Dillman A.R."/>
        </authorList>
    </citation>
    <scope>NUCLEOTIDE SEQUENCE</scope>
    <source>
        <strain evidence="3">PS9179</strain>
        <tissue evidence="3">Whole animal</tissue>
    </source>
</reference>
<keyword evidence="1" id="KW-0472">Membrane</keyword>
<dbReference type="Proteomes" id="UP001175271">
    <property type="component" value="Unassembled WGS sequence"/>
</dbReference>
<dbReference type="AlphaFoldDB" id="A0AA39MB92"/>
<feature type="transmembrane region" description="Helical" evidence="1">
    <location>
        <begin position="62"/>
        <end position="84"/>
    </location>
</feature>
<evidence type="ECO:0000256" key="1">
    <source>
        <dbReference type="SAM" id="Phobius"/>
    </source>
</evidence>
<sequence>MSTLELLLLIIFAFLVTTPKRAFSDSSTNSSKFSVDDTTLRKTNSTVDVVRSTMKEDHTTGIILVIILGFIVFFTINGIIYCSYPRLFRCSYRPPRVKTAPPVNS</sequence>
<keyword evidence="2" id="KW-0732">Signal</keyword>
<organism evidence="3 4">
    <name type="scientific">Steinernema hermaphroditum</name>
    <dbReference type="NCBI Taxonomy" id="289476"/>
    <lineage>
        <taxon>Eukaryota</taxon>
        <taxon>Metazoa</taxon>
        <taxon>Ecdysozoa</taxon>
        <taxon>Nematoda</taxon>
        <taxon>Chromadorea</taxon>
        <taxon>Rhabditida</taxon>
        <taxon>Tylenchina</taxon>
        <taxon>Panagrolaimomorpha</taxon>
        <taxon>Strongyloidoidea</taxon>
        <taxon>Steinernematidae</taxon>
        <taxon>Steinernema</taxon>
    </lineage>
</organism>
<feature type="chain" id="PRO_5041421470" evidence="2">
    <location>
        <begin position="25"/>
        <end position="105"/>
    </location>
</feature>
<evidence type="ECO:0000313" key="4">
    <source>
        <dbReference type="Proteomes" id="UP001175271"/>
    </source>
</evidence>
<keyword evidence="4" id="KW-1185">Reference proteome</keyword>
<keyword evidence="1" id="KW-1133">Transmembrane helix</keyword>
<feature type="signal peptide" evidence="2">
    <location>
        <begin position="1"/>
        <end position="24"/>
    </location>
</feature>
<dbReference type="EMBL" id="JAUCMV010000001">
    <property type="protein sequence ID" value="KAK0427503.1"/>
    <property type="molecule type" value="Genomic_DNA"/>
</dbReference>
<name>A0AA39MB92_9BILA</name>
<gene>
    <name evidence="3" type="ORF">QR680_010260</name>
</gene>